<evidence type="ECO:0000313" key="3">
    <source>
        <dbReference type="EMBL" id="VVC96929.1"/>
    </source>
</evidence>
<dbReference type="PANTHER" id="PTHR21505">
    <property type="entry name" value="MADF DOMAIN-CONTAINING PROTEIN-RELATED"/>
    <property type="match status" value="1"/>
</dbReference>
<evidence type="ECO:0000313" key="4">
    <source>
        <dbReference type="Proteomes" id="UP000324832"/>
    </source>
</evidence>
<evidence type="ECO:0000259" key="2">
    <source>
        <dbReference type="Pfam" id="PF10545"/>
    </source>
</evidence>
<feature type="domain" description="MADF" evidence="2">
    <location>
        <begin position="141"/>
        <end position="185"/>
    </location>
</feature>
<dbReference type="PANTHER" id="PTHR21505:SF8">
    <property type="entry name" value="DPT-YFP REPRESSOR BY OVEREXPRESSION, ISOFORM D-RELATED"/>
    <property type="match status" value="1"/>
</dbReference>
<keyword evidence="1" id="KW-0472">Membrane</keyword>
<name>A0A5E4QF61_9NEOP</name>
<dbReference type="InterPro" id="IPR006578">
    <property type="entry name" value="MADF-dom"/>
</dbReference>
<sequence>MAVFNFVLFTIRGIGSAVCVFLGTLFGDSLDLYQLRVLQLSPAHGSASKRQTKRKKNEDLTKVVLQSIQDHFKRPTYQDDRYDIIGKMVALKLRDFKNKQQQLLAEKIINETLFEAEMGNLTMPHRPIKFSFEEKKKLLLSSLQKKWKSLRDNYMGEVKKMKTVKSGSGASKISSYIHYNRLRFLQPSIADKDTENSFFSASSASSEVAEVE</sequence>
<accession>A0A5E4QF61</accession>
<reference evidence="3 4" key="1">
    <citation type="submission" date="2017-07" db="EMBL/GenBank/DDBJ databases">
        <authorList>
            <person name="Talla V."/>
            <person name="Backstrom N."/>
        </authorList>
    </citation>
    <scope>NUCLEOTIDE SEQUENCE [LARGE SCALE GENOMIC DNA]</scope>
</reference>
<protein>
    <recommendedName>
        <fullName evidence="2">MADF domain-containing protein</fullName>
    </recommendedName>
</protein>
<dbReference type="Proteomes" id="UP000324832">
    <property type="component" value="Unassembled WGS sequence"/>
</dbReference>
<dbReference type="AlphaFoldDB" id="A0A5E4QF61"/>
<proteinExistence type="predicted"/>
<keyword evidence="4" id="KW-1185">Reference proteome</keyword>
<gene>
    <name evidence="3" type="ORF">LSINAPIS_LOCUS8327</name>
</gene>
<keyword evidence="1" id="KW-0812">Transmembrane</keyword>
<dbReference type="Pfam" id="PF10545">
    <property type="entry name" value="MADF_DNA_bdg"/>
    <property type="match status" value="1"/>
</dbReference>
<organism evidence="3 4">
    <name type="scientific">Leptidea sinapis</name>
    <dbReference type="NCBI Taxonomy" id="189913"/>
    <lineage>
        <taxon>Eukaryota</taxon>
        <taxon>Metazoa</taxon>
        <taxon>Ecdysozoa</taxon>
        <taxon>Arthropoda</taxon>
        <taxon>Hexapoda</taxon>
        <taxon>Insecta</taxon>
        <taxon>Pterygota</taxon>
        <taxon>Neoptera</taxon>
        <taxon>Endopterygota</taxon>
        <taxon>Lepidoptera</taxon>
        <taxon>Glossata</taxon>
        <taxon>Ditrysia</taxon>
        <taxon>Papilionoidea</taxon>
        <taxon>Pieridae</taxon>
        <taxon>Dismorphiinae</taxon>
        <taxon>Leptidea</taxon>
    </lineage>
</organism>
<keyword evidence="1" id="KW-1133">Transmembrane helix</keyword>
<dbReference type="EMBL" id="FZQP02002946">
    <property type="protein sequence ID" value="VVC96929.1"/>
    <property type="molecule type" value="Genomic_DNA"/>
</dbReference>
<evidence type="ECO:0000256" key="1">
    <source>
        <dbReference type="SAM" id="Phobius"/>
    </source>
</evidence>
<feature type="transmembrane region" description="Helical" evidence="1">
    <location>
        <begin position="6"/>
        <end position="26"/>
    </location>
</feature>